<keyword evidence="3" id="KW-0880">Kelch repeat</keyword>
<evidence type="ECO:0000256" key="5">
    <source>
        <dbReference type="ARBA" id="ARBA00022786"/>
    </source>
</evidence>
<comment type="pathway">
    <text evidence="1">Protein modification; protein ubiquitination.</text>
</comment>
<dbReference type="PANTHER" id="PTHR24412">
    <property type="entry name" value="KELCH PROTEIN"/>
    <property type="match status" value="1"/>
</dbReference>
<dbReference type="SUPFAM" id="SSF117281">
    <property type="entry name" value="Kelch motif"/>
    <property type="match status" value="2"/>
</dbReference>
<comment type="caution">
    <text evidence="9">The sequence shown here is derived from an EMBL/GenBank/DDBJ whole genome shotgun (WGS) entry which is preliminary data.</text>
</comment>
<organism evidence="9 10">
    <name type="scientific">Trichonephila clavata</name>
    <name type="common">Joro spider</name>
    <name type="synonym">Nephila clavata</name>
    <dbReference type="NCBI Taxonomy" id="2740835"/>
    <lineage>
        <taxon>Eukaryota</taxon>
        <taxon>Metazoa</taxon>
        <taxon>Ecdysozoa</taxon>
        <taxon>Arthropoda</taxon>
        <taxon>Chelicerata</taxon>
        <taxon>Arachnida</taxon>
        <taxon>Araneae</taxon>
        <taxon>Araneomorphae</taxon>
        <taxon>Entelegynae</taxon>
        <taxon>Araneoidea</taxon>
        <taxon>Nephilidae</taxon>
        <taxon>Trichonephila</taxon>
    </lineage>
</organism>
<dbReference type="Pfam" id="PF24681">
    <property type="entry name" value="Kelch_KLHDC2_KLHL20_DRC7"/>
    <property type="match status" value="1"/>
</dbReference>
<dbReference type="Pfam" id="PF07707">
    <property type="entry name" value="BACK"/>
    <property type="match status" value="1"/>
</dbReference>
<evidence type="ECO:0000256" key="7">
    <source>
        <dbReference type="ARBA" id="ARBA00043912"/>
    </source>
</evidence>
<dbReference type="InterPro" id="IPR011333">
    <property type="entry name" value="SKP1/BTB/POZ_sf"/>
</dbReference>
<dbReference type="FunFam" id="1.25.40.420:FF:000001">
    <property type="entry name" value="Kelch-like family member 12"/>
    <property type="match status" value="1"/>
</dbReference>
<evidence type="ECO:0000256" key="1">
    <source>
        <dbReference type="ARBA" id="ARBA00004906"/>
    </source>
</evidence>
<feature type="domain" description="BTB" evidence="8">
    <location>
        <begin position="87"/>
        <end position="154"/>
    </location>
</feature>
<dbReference type="Pfam" id="PF01344">
    <property type="entry name" value="Kelch_1"/>
    <property type="match status" value="2"/>
</dbReference>
<dbReference type="Proteomes" id="UP000887116">
    <property type="component" value="Unassembled WGS sequence"/>
</dbReference>
<dbReference type="InterPro" id="IPR011705">
    <property type="entry name" value="BACK"/>
</dbReference>
<accession>A0A8X6KJ37</accession>
<evidence type="ECO:0000256" key="3">
    <source>
        <dbReference type="ARBA" id="ARBA00022441"/>
    </source>
</evidence>
<keyword evidence="10" id="KW-1185">Reference proteome</keyword>
<dbReference type="InterPro" id="IPR030603">
    <property type="entry name" value="KLHL18_BTB/POZ"/>
</dbReference>
<keyword evidence="4" id="KW-0677">Repeat</keyword>
<evidence type="ECO:0000256" key="6">
    <source>
        <dbReference type="ARBA" id="ARBA00023203"/>
    </source>
</evidence>
<dbReference type="SMART" id="SM00612">
    <property type="entry name" value="Kelch"/>
    <property type="match status" value="6"/>
</dbReference>
<dbReference type="CDD" id="cd18247">
    <property type="entry name" value="BTB_POZ_KLHL18"/>
    <property type="match status" value="1"/>
</dbReference>
<proteinExistence type="predicted"/>
<dbReference type="PANTHER" id="PTHR24412:SF497">
    <property type="entry name" value="KELCH-LIKE PROTEIN 18"/>
    <property type="match status" value="1"/>
</dbReference>
<dbReference type="PRINTS" id="PR00501">
    <property type="entry name" value="KELCHREPEAT"/>
</dbReference>
<keyword evidence="6" id="KW-0009">Actin-binding</keyword>
<dbReference type="SMART" id="SM00225">
    <property type="entry name" value="BTB"/>
    <property type="match status" value="1"/>
</dbReference>
<evidence type="ECO:0000256" key="2">
    <source>
        <dbReference type="ARBA" id="ARBA00013699"/>
    </source>
</evidence>
<dbReference type="PROSITE" id="PS50097">
    <property type="entry name" value="BTB"/>
    <property type="match status" value="1"/>
</dbReference>
<comment type="function">
    <text evidence="7">Probable substrate-specific adapter of an E3 ubiquitin-protein ligase complex which mediates the ubiquitination and subsequent proteasomal degradation of target proteins. May have a role in synapse differentiation and growth.</text>
</comment>
<dbReference type="Gene3D" id="1.25.40.420">
    <property type="match status" value="1"/>
</dbReference>
<dbReference type="Pfam" id="PF00651">
    <property type="entry name" value="BTB"/>
    <property type="match status" value="1"/>
</dbReference>
<evidence type="ECO:0000313" key="9">
    <source>
        <dbReference type="EMBL" id="GFQ75201.1"/>
    </source>
</evidence>
<dbReference type="OrthoDB" id="45365at2759"/>
<evidence type="ECO:0000313" key="10">
    <source>
        <dbReference type="Proteomes" id="UP000887116"/>
    </source>
</evidence>
<dbReference type="InterPro" id="IPR017096">
    <property type="entry name" value="BTB-kelch_protein"/>
</dbReference>
<dbReference type="GO" id="GO:0003779">
    <property type="term" value="F:actin binding"/>
    <property type="evidence" value="ECO:0007669"/>
    <property type="project" value="UniProtKB-KW"/>
</dbReference>
<dbReference type="InterPro" id="IPR000210">
    <property type="entry name" value="BTB/POZ_dom"/>
</dbReference>
<reference evidence="9" key="1">
    <citation type="submission" date="2020-07" db="EMBL/GenBank/DDBJ databases">
        <title>Multicomponent nature underlies the extraordinary mechanical properties of spider dragline silk.</title>
        <authorList>
            <person name="Kono N."/>
            <person name="Nakamura H."/>
            <person name="Mori M."/>
            <person name="Yoshida Y."/>
            <person name="Ohtoshi R."/>
            <person name="Malay A.D."/>
            <person name="Moran D.A.P."/>
            <person name="Tomita M."/>
            <person name="Numata K."/>
            <person name="Arakawa K."/>
        </authorList>
    </citation>
    <scope>NUCLEOTIDE SEQUENCE</scope>
</reference>
<dbReference type="InterPro" id="IPR015915">
    <property type="entry name" value="Kelch-typ_b-propeller"/>
</dbReference>
<dbReference type="PIRSF" id="PIRSF037037">
    <property type="entry name" value="Kelch-like_protein_gigaxonin"/>
    <property type="match status" value="1"/>
</dbReference>
<dbReference type="Gene3D" id="2.120.10.80">
    <property type="entry name" value="Kelch-type beta propeller"/>
    <property type="match status" value="1"/>
</dbReference>
<name>A0A8X6KJ37_TRICU</name>
<dbReference type="SMART" id="SM00875">
    <property type="entry name" value="BACK"/>
    <property type="match status" value="1"/>
</dbReference>
<dbReference type="SUPFAM" id="SSF54695">
    <property type="entry name" value="POZ domain"/>
    <property type="match status" value="1"/>
</dbReference>
<evidence type="ECO:0000259" key="8">
    <source>
        <dbReference type="PROSITE" id="PS50097"/>
    </source>
</evidence>
<evidence type="ECO:0000256" key="4">
    <source>
        <dbReference type="ARBA" id="ARBA00022737"/>
    </source>
</evidence>
<dbReference type="EMBL" id="BMAO01021532">
    <property type="protein sequence ID" value="GFQ75201.1"/>
    <property type="molecule type" value="Genomic_DNA"/>
</dbReference>
<sequence>MFSFCLRSKTENVCLELEIYEKINTLKRKEFFFKELLIFSALKTKSFCCYEKELNMANEDSITFVQNDLACSSFPIFEDIKNLGKLCDVTLKVEDHCIFAHRIILAGTIPYFHAMFTHDMVESTQEIITIKEIDPEALELLINFAYSGKVVINTSNVQSLLVGASFLQLGKVRDACCDFVKKRLHPNNVLGVQSFADALGCTTLVEATNRYIQMYFTEVARSEEFLNLSFVDIKDIISRDELHITSEEQVFEAVIAWVKFDTNRTVYLPELLTQVRMPLLTPQYLTDHVATEELIRTSHQCRDLLDEAKDYHLMPERRPLLQSFRTRPRCCPDIIGCIYAVGGLTKSGDSLSTVEMYDPKIGRWQMGEAMTMLRSRVGVAVMHNKLYAIGGYNGTERLSTVEVFDPERRAWTTAASMNCKRSAVGAATLFNKLYVCGGYDGISSLNTVECYDPEKNMWCMVTSMSKHRSAAGVVAFEDHIYALGGHDGLSIFDSVERYNPLTGQWVAMPPMQTKRCRLGVATLNGQIYICGGYDGSTFLLTAEVYNPSTKQWSYIAPMNVMRSRVALVANCGRLYAIGGYDGTTNLSSVEVYNPEVNRWDFVASMCAHEGGVGVGVIPSL</sequence>
<keyword evidence="5" id="KW-0833">Ubl conjugation pathway</keyword>
<dbReference type="AlphaFoldDB" id="A0A8X6KJ37"/>
<gene>
    <name evidence="9" type="primary">KLHL18</name>
    <name evidence="9" type="ORF">TNCT_496141</name>
</gene>
<protein>
    <recommendedName>
        <fullName evidence="2">Kelch-like protein diablo</fullName>
    </recommendedName>
</protein>
<dbReference type="Gene3D" id="3.30.710.10">
    <property type="entry name" value="Potassium Channel Kv1.1, Chain A"/>
    <property type="match status" value="1"/>
</dbReference>
<dbReference type="InterPro" id="IPR006652">
    <property type="entry name" value="Kelch_1"/>
</dbReference>